<keyword evidence="1" id="KW-0812">Transmembrane</keyword>
<feature type="transmembrane region" description="Helical" evidence="1">
    <location>
        <begin position="210"/>
        <end position="230"/>
    </location>
</feature>
<protein>
    <submittedName>
        <fullName evidence="2">Conserved domain protein</fullName>
    </submittedName>
</protein>
<proteinExistence type="predicted"/>
<accession>F2J226</accession>
<dbReference type="PANTHER" id="PTHR40400">
    <property type="entry name" value="SLR1512 PROTEIN"/>
    <property type="match status" value="1"/>
</dbReference>
<organism evidence="2 3">
    <name type="scientific">Polymorphum gilvum (strain LMG 25793 / CGMCC 1.9160 / SL003B-26A1)</name>
    <dbReference type="NCBI Taxonomy" id="991905"/>
    <lineage>
        <taxon>Bacteria</taxon>
        <taxon>Pseudomonadati</taxon>
        <taxon>Pseudomonadota</taxon>
        <taxon>Alphaproteobacteria</taxon>
        <taxon>Rhodobacterales</taxon>
        <taxon>Paracoccaceae</taxon>
        <taxon>Polymorphum</taxon>
    </lineage>
</organism>
<dbReference type="HOGENOM" id="CLU_032027_0_0_5"/>
<gene>
    <name evidence="2" type="ordered locus">SL003B_0350</name>
</gene>
<reference evidence="2 3" key="1">
    <citation type="journal article" date="2011" name="J. Bacteriol.">
        <title>Complete genome sequence of Polymorphum gilvum SL003B-26A1T, a crude oil-degrading bacterium from oil-polluted saline soil.</title>
        <authorList>
            <person name="Li S.G."/>
            <person name="Tang Y.Q."/>
            <person name="Nie Y."/>
            <person name="Cai M."/>
            <person name="Wu X.L."/>
        </authorList>
    </citation>
    <scope>NUCLEOTIDE SEQUENCE [LARGE SCALE GENOMIC DNA]</scope>
    <source>
        <strain evidence="3">LMG 25793 / CGMCC 1.9160 / SL003B-26A1</strain>
    </source>
</reference>
<keyword evidence="3" id="KW-1185">Reference proteome</keyword>
<keyword evidence="1" id="KW-0472">Membrane</keyword>
<dbReference type="AlphaFoldDB" id="F2J226"/>
<dbReference type="EMBL" id="CP002568">
    <property type="protein sequence ID" value="ADZ68785.1"/>
    <property type="molecule type" value="Genomic_DNA"/>
</dbReference>
<evidence type="ECO:0000313" key="2">
    <source>
        <dbReference type="EMBL" id="ADZ68785.1"/>
    </source>
</evidence>
<dbReference type="eggNOG" id="COG3329">
    <property type="taxonomic scope" value="Bacteria"/>
</dbReference>
<dbReference type="InterPro" id="IPR010293">
    <property type="entry name" value="Sbt_1"/>
</dbReference>
<keyword evidence="1" id="KW-1133">Transmembrane helix</keyword>
<feature type="transmembrane region" description="Helical" evidence="1">
    <location>
        <begin position="303"/>
        <end position="327"/>
    </location>
</feature>
<sequence>MDSLLSLAAQNLISPIILSFVLGLAAALARSDLTIPEAAAKALSIYLLFSIGFKGGVSVAAHGLDARLLLSLAAGVLLSFVLPFLAFGLLRTMTRLSPIDAAAVAGHYGSISIVTFVAASSVLQGRGVASEGYMVAVAAAMEAPAILSALWLAARFGSHNGPAADSHAGGPDGGLMREILFNGSIVLLVGAFLIGLTTGEQGLADIEDLIVAPFKGLLCLFLLDMGLVAGRGLRASRGVLSAGLVGFGLLMPLCGALFGLGAGLVLGLSSGGIVLMMTLAASASYIAVPAAMRVALPEANPSVYLTLSLGITFPFNLTLGIPIYIALATAAGG</sequence>
<feature type="transmembrane region" description="Helical" evidence="1">
    <location>
        <begin position="68"/>
        <end position="90"/>
    </location>
</feature>
<name>F2J226_POLGS</name>
<feature type="transmembrane region" description="Helical" evidence="1">
    <location>
        <begin position="43"/>
        <end position="62"/>
    </location>
</feature>
<dbReference type="PANTHER" id="PTHR40400:SF1">
    <property type="entry name" value="SLR1512 PROTEIN"/>
    <property type="match status" value="1"/>
</dbReference>
<dbReference type="KEGG" id="pgv:SL003B_0350"/>
<feature type="transmembrane region" description="Helical" evidence="1">
    <location>
        <begin position="272"/>
        <end position="291"/>
    </location>
</feature>
<evidence type="ECO:0000256" key="1">
    <source>
        <dbReference type="SAM" id="Phobius"/>
    </source>
</evidence>
<feature type="transmembrane region" description="Helical" evidence="1">
    <location>
        <begin position="242"/>
        <end position="266"/>
    </location>
</feature>
<feature type="transmembrane region" description="Helical" evidence="1">
    <location>
        <begin position="12"/>
        <end position="31"/>
    </location>
</feature>
<evidence type="ECO:0000313" key="3">
    <source>
        <dbReference type="Proteomes" id="UP000008130"/>
    </source>
</evidence>
<dbReference type="Pfam" id="PF05982">
    <property type="entry name" value="Sbt_1"/>
    <property type="match status" value="1"/>
</dbReference>
<feature type="transmembrane region" description="Helical" evidence="1">
    <location>
        <begin position="102"/>
        <end position="123"/>
    </location>
</feature>
<dbReference type="STRING" id="991905.SL003B_0350"/>
<dbReference type="OrthoDB" id="345121at2"/>
<feature type="transmembrane region" description="Helical" evidence="1">
    <location>
        <begin position="179"/>
        <end position="198"/>
    </location>
</feature>
<dbReference type="PATRIC" id="fig|991905.3.peg.357"/>
<feature type="transmembrane region" description="Helical" evidence="1">
    <location>
        <begin position="135"/>
        <end position="158"/>
    </location>
</feature>
<dbReference type="RefSeq" id="WP_013651109.1">
    <property type="nucleotide sequence ID" value="NC_015259.1"/>
</dbReference>
<dbReference type="Proteomes" id="UP000008130">
    <property type="component" value="Chromosome"/>
</dbReference>